<gene>
    <name evidence="1" type="ORF">BAY60_27020</name>
</gene>
<dbReference type="EMBL" id="MASW01000006">
    <property type="protein sequence ID" value="PXY21121.1"/>
    <property type="molecule type" value="Genomic_DNA"/>
</dbReference>
<dbReference type="AlphaFoldDB" id="A0A2V4ALE5"/>
<accession>A0A2V4ALE5</accession>
<evidence type="ECO:0000313" key="2">
    <source>
        <dbReference type="Proteomes" id="UP000249915"/>
    </source>
</evidence>
<name>A0A2V4ALE5_9PSEU</name>
<sequence>MAANDVNATYRFEQDGKTWTLNLHDVLVSEQRELRQVTGMKWWPLLADFSMQDPEACHAMFWLARKRAGETVTFEDFDYPVTSLRVTLVEPDSGKTSTEDDGDSTEAPDPTQPTPKTSRTRRTK</sequence>
<dbReference type="Proteomes" id="UP000249915">
    <property type="component" value="Unassembled WGS sequence"/>
</dbReference>
<dbReference type="RefSeq" id="WP_112284365.1">
    <property type="nucleotide sequence ID" value="NZ_MASW01000006.1"/>
</dbReference>
<reference evidence="1 2" key="1">
    <citation type="submission" date="2016-07" db="EMBL/GenBank/DDBJ databases">
        <title>Draft genome sequence of Prauserella muralis DSM 45305, isolated from a mould-covered wall in an indoor environment.</title>
        <authorList>
            <person name="Ruckert C."/>
            <person name="Albersmeier A."/>
            <person name="Jiang C.-L."/>
            <person name="Jiang Y."/>
            <person name="Kalinowski J."/>
            <person name="Schneider O."/>
            <person name="Winkler A."/>
            <person name="Zotchev S.B."/>
        </authorList>
    </citation>
    <scope>NUCLEOTIDE SEQUENCE [LARGE SCALE GENOMIC DNA]</scope>
    <source>
        <strain evidence="1 2">DSM 45305</strain>
    </source>
</reference>
<proteinExistence type="predicted"/>
<evidence type="ECO:0000313" key="1">
    <source>
        <dbReference type="EMBL" id="PXY21121.1"/>
    </source>
</evidence>
<keyword evidence="2" id="KW-1185">Reference proteome</keyword>
<protein>
    <submittedName>
        <fullName evidence="1">Uncharacterized protein</fullName>
    </submittedName>
</protein>
<organism evidence="1 2">
    <name type="scientific">Prauserella muralis</name>
    <dbReference type="NCBI Taxonomy" id="588067"/>
    <lineage>
        <taxon>Bacteria</taxon>
        <taxon>Bacillati</taxon>
        <taxon>Actinomycetota</taxon>
        <taxon>Actinomycetes</taxon>
        <taxon>Pseudonocardiales</taxon>
        <taxon>Pseudonocardiaceae</taxon>
        <taxon>Prauserella</taxon>
    </lineage>
</organism>
<dbReference type="OrthoDB" id="3708096at2"/>
<comment type="caution">
    <text evidence="1">The sequence shown here is derived from an EMBL/GenBank/DDBJ whole genome shotgun (WGS) entry which is preliminary data.</text>
</comment>